<dbReference type="Proteomes" id="UP000005801">
    <property type="component" value="Unassembled WGS sequence"/>
</dbReference>
<reference evidence="4 5" key="1">
    <citation type="submission" date="2007-06" db="EMBL/GenBank/DDBJ databases">
        <authorList>
            <person name="Shimkets L."/>
            <person name="Ferriera S."/>
            <person name="Johnson J."/>
            <person name="Kravitz S."/>
            <person name="Beeson K."/>
            <person name="Sutton G."/>
            <person name="Rogers Y.-H."/>
            <person name="Friedman R."/>
            <person name="Frazier M."/>
            <person name="Venter J.C."/>
        </authorList>
    </citation>
    <scope>NUCLEOTIDE SEQUENCE [LARGE SCALE GENOMIC DNA]</scope>
    <source>
        <strain evidence="4 5">SIR-1</strain>
    </source>
</reference>
<dbReference type="PROSITE" id="PS50234">
    <property type="entry name" value="VWFA"/>
    <property type="match status" value="1"/>
</dbReference>
<feature type="region of interest" description="Disordered" evidence="1">
    <location>
        <begin position="26"/>
        <end position="130"/>
    </location>
</feature>
<protein>
    <recommendedName>
        <fullName evidence="3">VWFA domain-containing protein</fullName>
    </recommendedName>
</protein>
<sequence>MMMKRLSTLLTALALTPSALLVACGDSGGEEGGGDEIGATESESESSTGDAGTDTETGSEDATTTETDSSTDADTETSTDTETETDTETSMDTETSTDTGTDTTEESTDTTEGETETTDEGMMESSEDEMPCVELSATLEPVPPNVMMVLDKSGSMFTNTWDHDNNGGTPQITRWNSLYDVVDNITTTFDDSINFGANLFPSTLAQNIYGPQACTTSNFPEVTVGENNSAQILATIPGPGVTASYGGTPATLGVTTAYNHLTSLDPELPRAMILVTDGAANCDQNAANNFQLFDVYDDGLPVIVGTAAANGVPTYVVGIDIINQTINDGIGGDPNGINPTVVLNEVAAAGGTGSFFNTEDQAELEAALTDVVASVQTCTIPLSEEPFFPEFTEVIVGGQSWDMINDCGDGDGWFYSDPYTTIELCGAACDALKQAGEADIDYYCNPG</sequence>
<comment type="caution">
    <text evidence="4">The sequence shown here is derived from an EMBL/GenBank/DDBJ whole genome shotgun (WGS) entry which is preliminary data.</text>
</comment>
<evidence type="ECO:0000256" key="1">
    <source>
        <dbReference type="SAM" id="MobiDB-lite"/>
    </source>
</evidence>
<gene>
    <name evidence="4" type="ORF">PPSIR1_05713</name>
</gene>
<feature type="compositionally biased region" description="Low complexity" evidence="1">
    <location>
        <begin position="52"/>
        <end position="68"/>
    </location>
</feature>
<dbReference type="STRING" id="391625.PPSIR1_05713"/>
<feature type="signal peptide" evidence="2">
    <location>
        <begin position="1"/>
        <end position="23"/>
    </location>
</feature>
<dbReference type="EMBL" id="ABCS01000001">
    <property type="protein sequence ID" value="EDM81939.1"/>
    <property type="molecule type" value="Genomic_DNA"/>
</dbReference>
<name>A6FXB5_9BACT</name>
<evidence type="ECO:0000313" key="5">
    <source>
        <dbReference type="Proteomes" id="UP000005801"/>
    </source>
</evidence>
<feature type="compositionally biased region" description="Acidic residues" evidence="1">
    <location>
        <begin position="103"/>
        <end position="130"/>
    </location>
</feature>
<evidence type="ECO:0000259" key="3">
    <source>
        <dbReference type="PROSITE" id="PS50234"/>
    </source>
</evidence>
<evidence type="ECO:0000313" key="4">
    <source>
        <dbReference type="EMBL" id="EDM81939.1"/>
    </source>
</evidence>
<dbReference type="eggNOG" id="COG2304">
    <property type="taxonomic scope" value="Bacteria"/>
</dbReference>
<organism evidence="4 5">
    <name type="scientific">Plesiocystis pacifica SIR-1</name>
    <dbReference type="NCBI Taxonomy" id="391625"/>
    <lineage>
        <taxon>Bacteria</taxon>
        <taxon>Pseudomonadati</taxon>
        <taxon>Myxococcota</taxon>
        <taxon>Polyangia</taxon>
        <taxon>Nannocystales</taxon>
        <taxon>Nannocystaceae</taxon>
        <taxon>Plesiocystis</taxon>
    </lineage>
</organism>
<dbReference type="SUPFAM" id="SSF53300">
    <property type="entry name" value="vWA-like"/>
    <property type="match status" value="1"/>
</dbReference>
<keyword evidence="5" id="KW-1185">Reference proteome</keyword>
<feature type="compositionally biased region" description="Acidic residues" evidence="1">
    <location>
        <begin position="69"/>
        <end position="91"/>
    </location>
</feature>
<accession>A6FXB5</accession>
<dbReference type="InterPro" id="IPR002035">
    <property type="entry name" value="VWF_A"/>
</dbReference>
<dbReference type="AlphaFoldDB" id="A6FXB5"/>
<dbReference type="PROSITE" id="PS51257">
    <property type="entry name" value="PROKAR_LIPOPROTEIN"/>
    <property type="match status" value="1"/>
</dbReference>
<keyword evidence="2" id="KW-0732">Signal</keyword>
<feature type="compositionally biased region" description="Low complexity" evidence="1">
    <location>
        <begin position="92"/>
        <end position="102"/>
    </location>
</feature>
<evidence type="ECO:0000256" key="2">
    <source>
        <dbReference type="SAM" id="SignalP"/>
    </source>
</evidence>
<dbReference type="InterPro" id="IPR036465">
    <property type="entry name" value="vWFA_dom_sf"/>
</dbReference>
<feature type="domain" description="VWFA" evidence="3">
    <location>
        <begin position="145"/>
        <end position="372"/>
    </location>
</feature>
<dbReference type="Gene3D" id="3.40.50.410">
    <property type="entry name" value="von Willebrand factor, type A domain"/>
    <property type="match status" value="1"/>
</dbReference>
<feature type="chain" id="PRO_5002694851" description="VWFA domain-containing protein" evidence="2">
    <location>
        <begin position="24"/>
        <end position="447"/>
    </location>
</feature>
<proteinExistence type="predicted"/>